<dbReference type="Proteomes" id="UP000000268">
    <property type="component" value="Chromosome"/>
</dbReference>
<dbReference type="AlphaFoldDB" id="B0CET4"/>
<dbReference type="RefSeq" id="WP_010480524.1">
    <property type="nucleotide sequence ID" value="NC_009925.1"/>
</dbReference>
<organism evidence="1 2">
    <name type="scientific">Acaryochloris marina (strain MBIC 11017)</name>
    <dbReference type="NCBI Taxonomy" id="329726"/>
    <lineage>
        <taxon>Bacteria</taxon>
        <taxon>Bacillati</taxon>
        <taxon>Cyanobacteriota</taxon>
        <taxon>Cyanophyceae</taxon>
        <taxon>Acaryochloridales</taxon>
        <taxon>Acaryochloridaceae</taxon>
        <taxon>Acaryochloris</taxon>
    </lineage>
</organism>
<dbReference type="KEGG" id="amr:AM1_3193"/>
<accession>B0CET4</accession>
<dbReference type="SUPFAM" id="SSF103511">
    <property type="entry name" value="Chlorophyll a-b binding protein"/>
    <property type="match status" value="1"/>
</dbReference>
<keyword evidence="2" id="KW-1185">Reference proteome</keyword>
<evidence type="ECO:0000313" key="1">
    <source>
        <dbReference type="EMBL" id="ABW28189.1"/>
    </source>
</evidence>
<name>B0CET4_ACAM1</name>
<gene>
    <name evidence="1" type="primary">hli</name>
    <name evidence="1" type="ordered locus">AM1_3193</name>
</gene>
<sequence length="50" mass="5182">MSTQNQTFGFTSFAETLGGRLAMVGFSLAVITEVLTGQGIVGQIAALLSF</sequence>
<proteinExistence type="predicted"/>
<evidence type="ECO:0000313" key="2">
    <source>
        <dbReference type="Proteomes" id="UP000000268"/>
    </source>
</evidence>
<reference evidence="1 2" key="1">
    <citation type="journal article" date="2008" name="Proc. Natl. Acad. Sci. U.S.A.">
        <title>Niche adaptation and genome expansion in the chlorophyll d-producing cyanobacterium Acaryochloris marina.</title>
        <authorList>
            <person name="Swingley W.D."/>
            <person name="Chen M."/>
            <person name="Cheung P.C."/>
            <person name="Conrad A.L."/>
            <person name="Dejesa L.C."/>
            <person name="Hao J."/>
            <person name="Honchak B.M."/>
            <person name="Karbach L.E."/>
            <person name="Kurdoglu A."/>
            <person name="Lahiri S."/>
            <person name="Mastrian S.D."/>
            <person name="Miyashita H."/>
            <person name="Page L."/>
            <person name="Ramakrishna P."/>
            <person name="Satoh S."/>
            <person name="Sattley W.M."/>
            <person name="Shimada Y."/>
            <person name="Taylor H.L."/>
            <person name="Tomo T."/>
            <person name="Tsuchiya T."/>
            <person name="Wang Z.T."/>
            <person name="Raymond J."/>
            <person name="Mimuro M."/>
            <person name="Blankenship R.E."/>
            <person name="Touchman J.W."/>
        </authorList>
    </citation>
    <scope>NUCLEOTIDE SEQUENCE [LARGE SCALE GENOMIC DNA]</scope>
    <source>
        <strain evidence="2">MBIC 11017</strain>
    </source>
</reference>
<dbReference type="Gene3D" id="1.10.3460.10">
    <property type="entry name" value="Chlorophyll a/b binding protein domain"/>
    <property type="match status" value="1"/>
</dbReference>
<dbReference type="HOGENOM" id="CLU_171075_6_0_3"/>
<dbReference type="OrthoDB" id="583095at2"/>
<dbReference type="EMBL" id="CP000828">
    <property type="protein sequence ID" value="ABW28189.1"/>
    <property type="molecule type" value="Genomic_DNA"/>
</dbReference>
<protein>
    <submittedName>
        <fullName evidence="1">High light inducible protein</fullName>
    </submittedName>
</protein>